<keyword evidence="1" id="KW-1133">Transmembrane helix</keyword>
<dbReference type="EMBL" id="JAKFHA010000006">
    <property type="protein sequence ID" value="MCF2528304.1"/>
    <property type="molecule type" value="Genomic_DNA"/>
</dbReference>
<feature type="transmembrane region" description="Helical" evidence="1">
    <location>
        <begin position="90"/>
        <end position="108"/>
    </location>
</feature>
<dbReference type="RefSeq" id="WP_235052465.1">
    <property type="nucleotide sequence ID" value="NZ_JAKFHA010000006.1"/>
</dbReference>
<gene>
    <name evidence="2" type="ORF">LZ495_13905</name>
</gene>
<organism evidence="2 3">
    <name type="scientific">Yinghuangia soli</name>
    <dbReference type="NCBI Taxonomy" id="2908204"/>
    <lineage>
        <taxon>Bacteria</taxon>
        <taxon>Bacillati</taxon>
        <taxon>Actinomycetota</taxon>
        <taxon>Actinomycetes</taxon>
        <taxon>Kitasatosporales</taxon>
        <taxon>Streptomycetaceae</taxon>
        <taxon>Yinghuangia</taxon>
    </lineage>
</organism>
<dbReference type="AlphaFoldDB" id="A0AA41PYL0"/>
<protein>
    <submittedName>
        <fullName evidence="2">Uncharacterized protein</fullName>
    </submittedName>
</protein>
<dbReference type="Proteomes" id="UP001165378">
    <property type="component" value="Unassembled WGS sequence"/>
</dbReference>
<name>A0AA41PYL0_9ACTN</name>
<proteinExistence type="predicted"/>
<feature type="transmembrane region" description="Helical" evidence="1">
    <location>
        <begin position="20"/>
        <end position="50"/>
    </location>
</feature>
<keyword evidence="1" id="KW-0472">Membrane</keyword>
<feature type="transmembrane region" description="Helical" evidence="1">
    <location>
        <begin position="56"/>
        <end position="78"/>
    </location>
</feature>
<keyword evidence="1" id="KW-0812">Transmembrane</keyword>
<comment type="caution">
    <text evidence="2">The sequence shown here is derived from an EMBL/GenBank/DDBJ whole genome shotgun (WGS) entry which is preliminary data.</text>
</comment>
<evidence type="ECO:0000313" key="2">
    <source>
        <dbReference type="EMBL" id="MCF2528304.1"/>
    </source>
</evidence>
<reference evidence="2" key="1">
    <citation type="submission" date="2022-01" db="EMBL/GenBank/DDBJ databases">
        <title>Genome-Based Taxonomic Classification of the Phylum Actinobacteria.</title>
        <authorList>
            <person name="Gao Y."/>
        </authorList>
    </citation>
    <scope>NUCLEOTIDE SEQUENCE</scope>
    <source>
        <strain evidence="2">KLBMP 8922</strain>
    </source>
</reference>
<evidence type="ECO:0000256" key="1">
    <source>
        <dbReference type="SAM" id="Phobius"/>
    </source>
</evidence>
<keyword evidence="3" id="KW-1185">Reference proteome</keyword>
<accession>A0AA41PYL0</accession>
<evidence type="ECO:0000313" key="3">
    <source>
        <dbReference type="Proteomes" id="UP001165378"/>
    </source>
</evidence>
<sequence>MAPPMWIPPTPAPRRDRPVFIALAAVLWSVTAIALGIVLLTLAWIGVWIWADGQNVMPLVAVTGGALAGAGLLLTAVYHAPGFRKLAPSVRLTILGAVAAATPLYFVVRIMTYSG</sequence>